<keyword evidence="5" id="KW-1185">Reference proteome</keyword>
<dbReference type="PROSITE" id="PS50110">
    <property type="entry name" value="RESPONSE_REGULATORY"/>
    <property type="match status" value="1"/>
</dbReference>
<dbReference type="PANTHER" id="PTHR44591:SF3">
    <property type="entry name" value="RESPONSE REGULATORY DOMAIN-CONTAINING PROTEIN"/>
    <property type="match status" value="1"/>
</dbReference>
<dbReference type="RefSeq" id="WP_309802163.1">
    <property type="nucleotide sequence ID" value="NZ_JAVDPW010000022.1"/>
</dbReference>
<feature type="modified residue" description="4-aspartylphosphate" evidence="2">
    <location>
        <position position="53"/>
    </location>
</feature>
<accession>A0ABU1K134</accession>
<organism evidence="4 5">
    <name type="scientific">Inquilinus ginsengisoli</name>
    <dbReference type="NCBI Taxonomy" id="363840"/>
    <lineage>
        <taxon>Bacteria</taxon>
        <taxon>Pseudomonadati</taxon>
        <taxon>Pseudomonadota</taxon>
        <taxon>Alphaproteobacteria</taxon>
        <taxon>Rhodospirillales</taxon>
        <taxon>Rhodospirillaceae</taxon>
        <taxon>Inquilinus</taxon>
    </lineage>
</organism>
<gene>
    <name evidence="4" type="ORF">E9232_007127</name>
</gene>
<comment type="caution">
    <text evidence="4">The sequence shown here is derived from an EMBL/GenBank/DDBJ whole genome shotgun (WGS) entry which is preliminary data.</text>
</comment>
<sequence length="122" mass="13079">MTTTLIAEDEPTILVLAEGFVAALGHSTLTAHNGVEALALIESEASIDLLFTDINFGMEPDGFVLAKTARERRPELKVLYTSGQAMTDGMQALMVEGAVFLPKPYTPEDLMASVTSLLPQPN</sequence>
<evidence type="ECO:0000256" key="2">
    <source>
        <dbReference type="PROSITE-ProRule" id="PRU00169"/>
    </source>
</evidence>
<dbReference type="InterPro" id="IPR001789">
    <property type="entry name" value="Sig_transdc_resp-reg_receiver"/>
</dbReference>
<dbReference type="SUPFAM" id="SSF52172">
    <property type="entry name" value="CheY-like"/>
    <property type="match status" value="1"/>
</dbReference>
<dbReference type="SMART" id="SM00448">
    <property type="entry name" value="REC"/>
    <property type="match status" value="1"/>
</dbReference>
<dbReference type="Proteomes" id="UP001262410">
    <property type="component" value="Unassembled WGS sequence"/>
</dbReference>
<evidence type="ECO:0000256" key="1">
    <source>
        <dbReference type="ARBA" id="ARBA00022553"/>
    </source>
</evidence>
<dbReference type="Pfam" id="PF00072">
    <property type="entry name" value="Response_reg"/>
    <property type="match status" value="1"/>
</dbReference>
<dbReference type="Gene3D" id="3.40.50.2300">
    <property type="match status" value="1"/>
</dbReference>
<name>A0ABU1K134_9PROT</name>
<keyword evidence="1 2" id="KW-0597">Phosphoprotein</keyword>
<evidence type="ECO:0000313" key="5">
    <source>
        <dbReference type="Proteomes" id="UP001262410"/>
    </source>
</evidence>
<evidence type="ECO:0000259" key="3">
    <source>
        <dbReference type="PROSITE" id="PS50110"/>
    </source>
</evidence>
<reference evidence="4 5" key="1">
    <citation type="submission" date="2023-07" db="EMBL/GenBank/DDBJ databases">
        <title>Sorghum-associated microbial communities from plants grown in Nebraska, USA.</title>
        <authorList>
            <person name="Schachtman D."/>
        </authorList>
    </citation>
    <scope>NUCLEOTIDE SEQUENCE [LARGE SCALE GENOMIC DNA]</scope>
    <source>
        <strain evidence="4 5">584</strain>
    </source>
</reference>
<evidence type="ECO:0000313" key="4">
    <source>
        <dbReference type="EMBL" id="MDR6294572.1"/>
    </source>
</evidence>
<dbReference type="InterPro" id="IPR011006">
    <property type="entry name" value="CheY-like_superfamily"/>
</dbReference>
<protein>
    <submittedName>
        <fullName evidence="4">CheY-like chemotaxis protein</fullName>
    </submittedName>
</protein>
<dbReference type="EMBL" id="JAVDPW010000022">
    <property type="protein sequence ID" value="MDR6294572.1"/>
    <property type="molecule type" value="Genomic_DNA"/>
</dbReference>
<proteinExistence type="predicted"/>
<feature type="domain" description="Response regulatory" evidence="3">
    <location>
        <begin position="3"/>
        <end position="118"/>
    </location>
</feature>
<dbReference type="InterPro" id="IPR050595">
    <property type="entry name" value="Bact_response_regulator"/>
</dbReference>
<dbReference type="PANTHER" id="PTHR44591">
    <property type="entry name" value="STRESS RESPONSE REGULATOR PROTEIN 1"/>
    <property type="match status" value="1"/>
</dbReference>